<reference evidence="4 5" key="1">
    <citation type="submission" date="2019-10" db="EMBL/GenBank/DDBJ databases">
        <title>Assembly and Annotation for the nematode Trichostrongylus colubriformis.</title>
        <authorList>
            <person name="Martin J."/>
        </authorList>
    </citation>
    <scope>NUCLEOTIDE SEQUENCE [LARGE SCALE GENOMIC DNA]</scope>
    <source>
        <strain evidence="4">G859</strain>
        <tissue evidence="4">Whole worm</tissue>
    </source>
</reference>
<dbReference type="InterPro" id="IPR001878">
    <property type="entry name" value="Znf_CCHC"/>
</dbReference>
<dbReference type="InterPro" id="IPR001969">
    <property type="entry name" value="Aspartic_peptidase_AS"/>
</dbReference>
<dbReference type="EMBL" id="WIXE01022786">
    <property type="protein sequence ID" value="KAK5967135.1"/>
    <property type="molecule type" value="Genomic_DNA"/>
</dbReference>
<dbReference type="GO" id="GO:0004190">
    <property type="term" value="F:aspartic-type endopeptidase activity"/>
    <property type="evidence" value="ECO:0007669"/>
    <property type="project" value="InterPro"/>
</dbReference>
<dbReference type="PANTHER" id="PTHR47331">
    <property type="entry name" value="PHD-TYPE DOMAIN-CONTAINING PROTEIN"/>
    <property type="match status" value="1"/>
</dbReference>
<feature type="domain" description="Peptidase A2" evidence="3">
    <location>
        <begin position="489"/>
        <end position="502"/>
    </location>
</feature>
<dbReference type="Pfam" id="PF03564">
    <property type="entry name" value="DUF1759"/>
    <property type="match status" value="1"/>
</dbReference>
<feature type="region of interest" description="Disordered" evidence="2">
    <location>
        <begin position="308"/>
        <end position="332"/>
    </location>
</feature>
<comment type="caution">
    <text evidence="4">The sequence shown here is derived from an EMBL/GenBank/DDBJ whole genome shotgun (WGS) entry which is preliminary data.</text>
</comment>
<dbReference type="InterPro" id="IPR008737">
    <property type="entry name" value="DUF1758"/>
</dbReference>
<dbReference type="PROSITE" id="PS00141">
    <property type="entry name" value="ASP_PROTEASE"/>
    <property type="match status" value="1"/>
</dbReference>
<dbReference type="InterPro" id="IPR021109">
    <property type="entry name" value="Peptidase_aspartic_dom_sf"/>
</dbReference>
<feature type="region of interest" description="Disordered" evidence="2">
    <location>
        <begin position="398"/>
        <end position="440"/>
    </location>
</feature>
<keyword evidence="5" id="KW-1185">Reference proteome</keyword>
<dbReference type="InterPro" id="IPR001995">
    <property type="entry name" value="Peptidase_A2_cat"/>
</dbReference>
<sequence>MVGPIQLKSQKGLLTRYSNILSQVVTKYNDKLEEEQSQRFLAEITTEINANLKIVEDTLENFTRSADQIRLDGAKLSSEQESEIEDYVERTHELLERAQKLSTALQAKMAGLYKPSRALSEAAELQSAKVELPVIPIPTFSGKISDFENFWALFSANVHSQKLSNLQKFNYLLRSLRGEAKEAVKRYPVTEENYDAAVEVLQTKFGNKSKIIYDLQVRLERAKASGTHICEQRKLLEYLIALSTQLEQKGVSLNGSFISQKILAKFRQDLQRKVLQQRVEADHKEDDWSTNKLLGDLDKLITAEEKVDEKLRNSESRQNRSRIDSAPKQFENSSHPYSPCIYCNTMDHSSQRCTKVATIKERTQFLLKNGRCLNCTRSNHFLKDCTKKECNMCAGKKHHSSICPKRQNKGNDQQNTDHSQPANKSKRTKQDTGKPSPRQNYIVSMDQQDLEGSATSTLHISNVKNTNEVLLLTGTAKVHDKRTKMLKEVEILLDTGADRSFILNQLADELKLPRTNTVELSVYTFGNKTPRHQKCEITELQIWDAQGDSHTLSLHKTDVISAKAKQILLTPEDVEYLHREEIALAQNTRTPVNPQILLGCDQLWPLLHTMNPQHTLPSGLFVIPSKLGYLLSGRQVIPEQRKPATTRNNDSSDKGNGIHDNPQSTLINTLDAEEIEQWDRYWSLDTGGIEEFTDMYHDENRSPKRELKRIKSALPPLPSPAELYDDIVINCQHVMHIVELVDSLKLDVRVFNDRSLPFRESERDARILELKTENCKVRLQFHLKHLRLLYSTVPLLIATKAVSAQAWQAKMELPQAYTSRSGERKTLLIDQMAMERILKDQLRGIEEFFNTLRQLRTDCLTRERAQQQSMHSKILNAIQSIDDSMAEMRSNVEQIASGQKRETPSMVSVAIEAKPEGEEAIIAANAEFMEAVG</sequence>
<accession>A0AAN8FDF3</accession>
<dbReference type="Gene3D" id="2.40.70.10">
    <property type="entry name" value="Acid Proteases"/>
    <property type="match status" value="1"/>
</dbReference>
<evidence type="ECO:0000313" key="4">
    <source>
        <dbReference type="EMBL" id="KAK5967135.1"/>
    </source>
</evidence>
<name>A0AAN8FDF3_TRICO</name>
<organism evidence="4 5">
    <name type="scientific">Trichostrongylus colubriformis</name>
    <name type="common">Black scour worm</name>
    <dbReference type="NCBI Taxonomy" id="6319"/>
    <lineage>
        <taxon>Eukaryota</taxon>
        <taxon>Metazoa</taxon>
        <taxon>Ecdysozoa</taxon>
        <taxon>Nematoda</taxon>
        <taxon>Chromadorea</taxon>
        <taxon>Rhabditida</taxon>
        <taxon>Rhabditina</taxon>
        <taxon>Rhabditomorpha</taxon>
        <taxon>Strongyloidea</taxon>
        <taxon>Trichostrongylidae</taxon>
        <taxon>Trichostrongylus</taxon>
    </lineage>
</organism>
<feature type="region of interest" description="Disordered" evidence="2">
    <location>
        <begin position="638"/>
        <end position="664"/>
    </location>
</feature>
<dbReference type="GO" id="GO:0003676">
    <property type="term" value="F:nucleic acid binding"/>
    <property type="evidence" value="ECO:0007669"/>
    <property type="project" value="InterPro"/>
</dbReference>
<keyword evidence="1" id="KW-0378">Hydrolase</keyword>
<dbReference type="PANTHER" id="PTHR47331:SF5">
    <property type="entry name" value="RIBONUCLEASE H"/>
    <property type="match status" value="1"/>
</dbReference>
<dbReference type="GO" id="GO:0008270">
    <property type="term" value="F:zinc ion binding"/>
    <property type="evidence" value="ECO:0007669"/>
    <property type="project" value="InterPro"/>
</dbReference>
<feature type="compositionally biased region" description="Basic and acidic residues" evidence="2">
    <location>
        <begin position="308"/>
        <end position="325"/>
    </location>
</feature>
<dbReference type="SMART" id="SM00343">
    <property type="entry name" value="ZnF_C2HC"/>
    <property type="match status" value="3"/>
</dbReference>
<feature type="compositionally biased region" description="Polar residues" evidence="2">
    <location>
        <begin position="410"/>
        <end position="423"/>
    </location>
</feature>
<evidence type="ECO:0000259" key="3">
    <source>
        <dbReference type="PROSITE" id="PS50175"/>
    </source>
</evidence>
<gene>
    <name evidence="4" type="ORF">GCK32_021621</name>
</gene>
<evidence type="ECO:0000256" key="1">
    <source>
        <dbReference type="ARBA" id="ARBA00022801"/>
    </source>
</evidence>
<evidence type="ECO:0000313" key="5">
    <source>
        <dbReference type="Proteomes" id="UP001331761"/>
    </source>
</evidence>
<dbReference type="AlphaFoldDB" id="A0AAN8FDF3"/>
<dbReference type="Pfam" id="PF05585">
    <property type="entry name" value="DUF1758"/>
    <property type="match status" value="1"/>
</dbReference>
<protein>
    <recommendedName>
        <fullName evidence="3">Peptidase A2 domain-containing protein</fullName>
    </recommendedName>
</protein>
<dbReference type="PROSITE" id="PS50175">
    <property type="entry name" value="ASP_PROT_RETROV"/>
    <property type="match status" value="1"/>
</dbReference>
<evidence type="ECO:0000256" key="2">
    <source>
        <dbReference type="SAM" id="MobiDB-lite"/>
    </source>
</evidence>
<dbReference type="Proteomes" id="UP001331761">
    <property type="component" value="Unassembled WGS sequence"/>
</dbReference>
<proteinExistence type="predicted"/>
<dbReference type="InterPro" id="IPR005312">
    <property type="entry name" value="DUF1759"/>
</dbReference>
<dbReference type="GO" id="GO:0006508">
    <property type="term" value="P:proteolysis"/>
    <property type="evidence" value="ECO:0007669"/>
    <property type="project" value="InterPro"/>
</dbReference>